<protein>
    <recommendedName>
        <fullName evidence="2">COP9 signalosome complex subunit 4</fullName>
    </recommendedName>
</protein>
<proteinExistence type="inferred from homology"/>
<name>A0A1M8AD32_MALS4</name>
<dbReference type="OMA" id="KNIMHTV"/>
<dbReference type="PANTHER" id="PTHR10855">
    <property type="entry name" value="26S PROTEASOME NON-ATPASE REGULATORY SUBUNIT 12/COP9 SIGNALOSOME COMPLEX SUBUNIT 4"/>
    <property type="match status" value="1"/>
</dbReference>
<reference evidence="5" key="1">
    <citation type="journal article" date="2017" name="Nucleic Acids Res.">
        <title>Proteogenomics produces comprehensive and highly accurate protein-coding gene annotation in a complete genome assembly of Malassezia sympodialis.</title>
        <authorList>
            <person name="Zhu Y."/>
            <person name="Engstroem P.G."/>
            <person name="Tellgren-Roth C."/>
            <person name="Baudo C.D."/>
            <person name="Kennell J.C."/>
            <person name="Sun S."/>
            <person name="Billmyre R.B."/>
            <person name="Schroeder M.S."/>
            <person name="Andersson A."/>
            <person name="Holm T."/>
            <person name="Sigurgeirsson B."/>
            <person name="Wu G."/>
            <person name="Sankaranarayanan S.R."/>
            <person name="Siddharthan R."/>
            <person name="Sanyal K."/>
            <person name="Lundeberg J."/>
            <person name="Nystedt B."/>
            <person name="Boekhout T."/>
            <person name="Dawson T.L. Jr."/>
            <person name="Heitman J."/>
            <person name="Scheynius A."/>
            <person name="Lehtioe J."/>
        </authorList>
    </citation>
    <scope>NUCLEOTIDE SEQUENCE [LARGE SCALE GENOMIC DNA]</scope>
    <source>
        <strain evidence="5">ATCC 42132</strain>
    </source>
</reference>
<evidence type="ECO:0000256" key="1">
    <source>
        <dbReference type="ARBA" id="ARBA00010417"/>
    </source>
</evidence>
<feature type="domain" description="PCI" evidence="3">
    <location>
        <begin position="317"/>
        <end position="377"/>
    </location>
</feature>
<dbReference type="VEuPathDB" id="FungiDB:MSYG_4490"/>
<keyword evidence="5" id="KW-1185">Reference proteome</keyword>
<evidence type="ECO:0000259" key="3">
    <source>
        <dbReference type="Pfam" id="PF01399"/>
    </source>
</evidence>
<dbReference type="Proteomes" id="UP000186303">
    <property type="component" value="Chromosome 8"/>
</dbReference>
<dbReference type="InterPro" id="IPR036388">
    <property type="entry name" value="WH-like_DNA-bd_sf"/>
</dbReference>
<dbReference type="GO" id="GO:0005829">
    <property type="term" value="C:cytosol"/>
    <property type="evidence" value="ECO:0007669"/>
    <property type="project" value="TreeGrafter"/>
</dbReference>
<dbReference type="Pfam" id="PF01399">
    <property type="entry name" value="PCI"/>
    <property type="match status" value="1"/>
</dbReference>
<dbReference type="EMBL" id="LT671828">
    <property type="protein sequence ID" value="SHO80134.1"/>
    <property type="molecule type" value="Genomic_DNA"/>
</dbReference>
<evidence type="ECO:0000256" key="2">
    <source>
        <dbReference type="ARBA" id="ARBA00014881"/>
    </source>
</evidence>
<evidence type="ECO:0000313" key="4">
    <source>
        <dbReference type="EMBL" id="SHO80134.1"/>
    </source>
</evidence>
<dbReference type="OrthoDB" id="295656at2759"/>
<dbReference type="Gene3D" id="1.10.10.10">
    <property type="entry name" value="Winged helix-like DNA-binding domain superfamily/Winged helix DNA-binding domain"/>
    <property type="match status" value="1"/>
</dbReference>
<comment type="similarity">
    <text evidence="1">Belongs to the CSN4 family.</text>
</comment>
<dbReference type="AlphaFoldDB" id="A0A1M8AD32"/>
<evidence type="ECO:0000313" key="5">
    <source>
        <dbReference type="Proteomes" id="UP000186303"/>
    </source>
</evidence>
<dbReference type="STRING" id="1230383.A0A1M8AD32"/>
<organism evidence="4 5">
    <name type="scientific">Malassezia sympodialis (strain ATCC 42132)</name>
    <name type="common">Atopic eczema-associated yeast</name>
    <dbReference type="NCBI Taxonomy" id="1230383"/>
    <lineage>
        <taxon>Eukaryota</taxon>
        <taxon>Fungi</taxon>
        <taxon>Dikarya</taxon>
        <taxon>Basidiomycota</taxon>
        <taxon>Ustilaginomycotina</taxon>
        <taxon>Malasseziomycetes</taxon>
        <taxon>Malasseziales</taxon>
        <taxon>Malasseziaceae</taxon>
        <taxon>Malassezia</taxon>
    </lineage>
</organism>
<sequence>MADDARLAAVAAVPSSAERLAAYAAHLDTLIKGQDVSCLAATLEVYVRAAILHRVNTAGAGLLVGRRLVSELLARLMHAHEEHHHPLHDTRALCDEVLPRLVPLLETYTSLWDDELVAWRQWHAHLLEQLQRFREAARILQACTPEAVRAARDARWPALSVKIVQLWIAAGDDDAAEQALKSAKAAIHVARDDTALLRDFNMCQAHLLATQQRFCDAAQRCMELSASAQLSADEQGAMAKLAALHALAASPSPTRTQLLCRLAEDSRATTWPFAIALQRAARGQTLRPTDTQVLASAWHACHLAPARYGLSAAALAVSEHTLCALARSFSTVPLARLAAHVQLDGLACEQMVACLIAQAQLPPGSFLDQVAEVVIFGDGSSHGTGEVDASDPRIQAALSSLDEAYVRI</sequence>
<gene>
    <name evidence="4" type="ORF">MSYG_4490</name>
</gene>
<accession>A0A1M8AD32</accession>
<dbReference type="InterPro" id="IPR040134">
    <property type="entry name" value="PSMD12/CSN4"/>
</dbReference>
<dbReference type="InterPro" id="IPR000717">
    <property type="entry name" value="PCI_dom"/>
</dbReference>
<dbReference type="PANTHER" id="PTHR10855:SF2">
    <property type="entry name" value="COP9 SIGNALOSOME COMPLEX SUBUNIT 4"/>
    <property type="match status" value="1"/>
</dbReference>
<dbReference type="GO" id="GO:0008180">
    <property type="term" value="C:COP9 signalosome"/>
    <property type="evidence" value="ECO:0007669"/>
    <property type="project" value="TreeGrafter"/>
</dbReference>